<dbReference type="PANTHER" id="PTHR23235">
    <property type="entry name" value="KRUEPPEL-LIKE TRANSCRIPTION FACTOR"/>
    <property type="match status" value="1"/>
</dbReference>
<evidence type="ECO:0000259" key="7">
    <source>
        <dbReference type="PROSITE" id="PS50157"/>
    </source>
</evidence>
<dbReference type="AlphaFoldDB" id="A0AAN9HAT7"/>
<dbReference type="InterPro" id="IPR013087">
    <property type="entry name" value="Znf_C2H2_type"/>
</dbReference>
<evidence type="ECO:0000256" key="4">
    <source>
        <dbReference type="ARBA" id="ARBA00022833"/>
    </source>
</evidence>
<evidence type="ECO:0000256" key="1">
    <source>
        <dbReference type="ARBA" id="ARBA00022723"/>
    </source>
</evidence>
<keyword evidence="3 5" id="KW-0863">Zinc-finger</keyword>
<dbReference type="Pfam" id="PF00096">
    <property type="entry name" value="zf-C2H2"/>
    <property type="match status" value="1"/>
</dbReference>
<comment type="caution">
    <text evidence="8">The sequence shown here is derived from an EMBL/GenBank/DDBJ whole genome shotgun (WGS) entry which is preliminary data.</text>
</comment>
<dbReference type="SUPFAM" id="SSF57667">
    <property type="entry name" value="beta-beta-alpha zinc fingers"/>
    <property type="match status" value="1"/>
</dbReference>
<accession>A0AAN9HAT7</accession>
<dbReference type="GO" id="GO:0000981">
    <property type="term" value="F:DNA-binding transcription factor activity, RNA polymerase II-specific"/>
    <property type="evidence" value="ECO:0007669"/>
    <property type="project" value="TreeGrafter"/>
</dbReference>
<dbReference type="EMBL" id="JAYKXH010000006">
    <property type="protein sequence ID" value="KAK7165617.1"/>
    <property type="molecule type" value="Genomic_DNA"/>
</dbReference>
<sequence>MRAQMDVICCKSVGTDLSMLDIEDFITEICQLKKEVASLEAKLRERGDKPNREDLEKVSVCVTDGAEAQDSVWSSRDTQDSKQSYTDAQDHGSADQTSDCNAGEQQMKMCSVQLEDCRNLIERRGEETTAEEQQQEEEEDEDQNNDNVDDDKYFDPSDDNAISSSDGETASTSKQRQTVTDCGKTSRRKRKHTEQKDFTCKICDISFSTSQEKRRHSKEHKKKEFHCDQCGKNFNSSSNFYRHKATHKDREEK</sequence>
<evidence type="ECO:0000313" key="8">
    <source>
        <dbReference type="EMBL" id="KAK7165617.1"/>
    </source>
</evidence>
<protein>
    <recommendedName>
        <fullName evidence="7">C2H2-type domain-containing protein</fullName>
    </recommendedName>
</protein>
<evidence type="ECO:0000313" key="9">
    <source>
        <dbReference type="Proteomes" id="UP001364617"/>
    </source>
</evidence>
<dbReference type="PROSITE" id="PS00028">
    <property type="entry name" value="ZINC_FINGER_C2H2_1"/>
    <property type="match status" value="1"/>
</dbReference>
<evidence type="ECO:0000256" key="5">
    <source>
        <dbReference type="PROSITE-ProRule" id="PRU00042"/>
    </source>
</evidence>
<feature type="region of interest" description="Disordered" evidence="6">
    <location>
        <begin position="68"/>
        <end position="100"/>
    </location>
</feature>
<feature type="compositionally biased region" description="Polar residues" evidence="6">
    <location>
        <begin position="160"/>
        <end position="180"/>
    </location>
</feature>
<feature type="region of interest" description="Disordered" evidence="6">
    <location>
        <begin position="125"/>
        <end position="196"/>
    </location>
</feature>
<reference evidence="8 9" key="1">
    <citation type="submission" date="2024-02" db="EMBL/GenBank/DDBJ databases">
        <title>Chromosome-level genome assembly of the Eurasian Minnow (Phoxinus phoxinus).</title>
        <authorList>
            <person name="Oriowo T.O."/>
            <person name="Martin S."/>
            <person name="Stange M."/>
            <person name="Chrysostomakis Y."/>
            <person name="Brown T."/>
            <person name="Winkler S."/>
            <person name="Kukowka S."/>
            <person name="Myers E.W."/>
            <person name="Bohne A."/>
        </authorList>
    </citation>
    <scope>NUCLEOTIDE SEQUENCE [LARGE SCALE GENOMIC DNA]</scope>
    <source>
        <strain evidence="8">ZFMK-TIS-60720</strain>
        <tissue evidence="8">Whole Organism</tissue>
    </source>
</reference>
<dbReference type="InterPro" id="IPR036236">
    <property type="entry name" value="Znf_C2H2_sf"/>
</dbReference>
<evidence type="ECO:0000256" key="6">
    <source>
        <dbReference type="SAM" id="MobiDB-lite"/>
    </source>
</evidence>
<keyword evidence="4" id="KW-0862">Zinc</keyword>
<dbReference type="Proteomes" id="UP001364617">
    <property type="component" value="Unassembled WGS sequence"/>
</dbReference>
<gene>
    <name evidence="8" type="ORF">R3I93_005627</name>
</gene>
<feature type="domain" description="C2H2-type" evidence="7">
    <location>
        <begin position="198"/>
        <end position="225"/>
    </location>
</feature>
<keyword evidence="2" id="KW-0677">Repeat</keyword>
<feature type="compositionally biased region" description="Acidic residues" evidence="6">
    <location>
        <begin position="128"/>
        <end position="149"/>
    </location>
</feature>
<dbReference type="GO" id="GO:0000978">
    <property type="term" value="F:RNA polymerase II cis-regulatory region sequence-specific DNA binding"/>
    <property type="evidence" value="ECO:0007669"/>
    <property type="project" value="TreeGrafter"/>
</dbReference>
<dbReference type="PANTHER" id="PTHR23235:SF120">
    <property type="entry name" value="KRUPPEL-LIKE FACTOR 15"/>
    <property type="match status" value="1"/>
</dbReference>
<feature type="compositionally biased region" description="Polar residues" evidence="6">
    <location>
        <begin position="71"/>
        <end position="87"/>
    </location>
</feature>
<evidence type="ECO:0000256" key="2">
    <source>
        <dbReference type="ARBA" id="ARBA00022737"/>
    </source>
</evidence>
<proteinExistence type="predicted"/>
<feature type="domain" description="C2H2-type" evidence="7">
    <location>
        <begin position="225"/>
        <end position="252"/>
    </location>
</feature>
<dbReference type="SMART" id="SM00355">
    <property type="entry name" value="ZnF_C2H2"/>
    <property type="match status" value="2"/>
</dbReference>
<organism evidence="8 9">
    <name type="scientific">Phoxinus phoxinus</name>
    <name type="common">Eurasian minnow</name>
    <dbReference type="NCBI Taxonomy" id="58324"/>
    <lineage>
        <taxon>Eukaryota</taxon>
        <taxon>Metazoa</taxon>
        <taxon>Chordata</taxon>
        <taxon>Craniata</taxon>
        <taxon>Vertebrata</taxon>
        <taxon>Euteleostomi</taxon>
        <taxon>Actinopterygii</taxon>
        <taxon>Neopterygii</taxon>
        <taxon>Teleostei</taxon>
        <taxon>Ostariophysi</taxon>
        <taxon>Cypriniformes</taxon>
        <taxon>Leuciscidae</taxon>
        <taxon>Phoxininae</taxon>
        <taxon>Phoxinus</taxon>
    </lineage>
</organism>
<dbReference type="GO" id="GO:0008270">
    <property type="term" value="F:zinc ion binding"/>
    <property type="evidence" value="ECO:0007669"/>
    <property type="project" value="UniProtKB-KW"/>
</dbReference>
<dbReference type="PROSITE" id="PS50157">
    <property type="entry name" value="ZINC_FINGER_C2H2_2"/>
    <property type="match status" value="2"/>
</dbReference>
<keyword evidence="1" id="KW-0479">Metal-binding</keyword>
<dbReference type="Gene3D" id="3.30.160.60">
    <property type="entry name" value="Classic Zinc Finger"/>
    <property type="match status" value="1"/>
</dbReference>
<evidence type="ECO:0000256" key="3">
    <source>
        <dbReference type="ARBA" id="ARBA00022771"/>
    </source>
</evidence>
<name>A0AAN9HAT7_9TELE</name>
<dbReference type="FunFam" id="3.30.160.60:FF:000100">
    <property type="entry name" value="Zinc finger 45-like"/>
    <property type="match status" value="1"/>
</dbReference>
<keyword evidence="9" id="KW-1185">Reference proteome</keyword>